<gene>
    <name evidence="1" type="ORF">COW86_05190</name>
</gene>
<accession>A0A2H0CZ53</accession>
<feature type="non-terminal residue" evidence="1">
    <location>
        <position position="1"/>
    </location>
</feature>
<dbReference type="Proteomes" id="UP000230159">
    <property type="component" value="Unassembled WGS sequence"/>
</dbReference>
<evidence type="ECO:0000313" key="1">
    <source>
        <dbReference type="EMBL" id="PIP75183.1"/>
    </source>
</evidence>
<sequence>AGNITAKSSKQFTINCTTTCSGLTVTDPTTPNTLQTIGVSGTNVSFFIWKNTGGTFTSGVYDGTYDGYKTTGGSINWLSPSSGTPQVSVTPYNSASQAGSSCTASIRVADFSISLSPTSQTVTKPTEASFAITKTYINGWELLTGNAITYSVKSCPSATAGDCYFSGDNLKIKTANLSAGTYTAQITGTNSTHNLSRDSNTVSLEVAVSNNWGITVLPSSNSVTAGGSTTYTAQIRDTAGNWTSSVNPITCSIPGAGTKITCSVSPTSVAQPSSTADVVVTVNTASDAPAGNYVLTVT</sequence>
<dbReference type="EMBL" id="PCTN01000221">
    <property type="protein sequence ID" value="PIP75183.1"/>
    <property type="molecule type" value="Genomic_DNA"/>
</dbReference>
<proteinExistence type="predicted"/>
<organism evidence="1 2">
    <name type="scientific">Candidatus Kuenenbacteria bacterium CG22_combo_CG10-13_8_21_14_all_39_9</name>
    <dbReference type="NCBI Taxonomy" id="1974621"/>
    <lineage>
        <taxon>Bacteria</taxon>
        <taxon>Candidatus Kueneniibacteriota</taxon>
    </lineage>
</organism>
<protein>
    <submittedName>
        <fullName evidence="1">Uncharacterized protein</fullName>
    </submittedName>
</protein>
<comment type="caution">
    <text evidence="1">The sequence shown here is derived from an EMBL/GenBank/DDBJ whole genome shotgun (WGS) entry which is preliminary data.</text>
</comment>
<feature type="non-terminal residue" evidence="1">
    <location>
        <position position="298"/>
    </location>
</feature>
<name>A0A2H0CZ53_9BACT</name>
<reference evidence="1 2" key="1">
    <citation type="submission" date="2017-09" db="EMBL/GenBank/DDBJ databases">
        <title>Depth-based differentiation of microbial function through sediment-hosted aquifers and enrichment of novel symbionts in the deep terrestrial subsurface.</title>
        <authorList>
            <person name="Probst A.J."/>
            <person name="Ladd B."/>
            <person name="Jarett J.K."/>
            <person name="Geller-Mcgrath D.E."/>
            <person name="Sieber C.M."/>
            <person name="Emerson J.B."/>
            <person name="Anantharaman K."/>
            <person name="Thomas B.C."/>
            <person name="Malmstrom R."/>
            <person name="Stieglmeier M."/>
            <person name="Klingl A."/>
            <person name="Woyke T."/>
            <person name="Ryan C.M."/>
            <person name="Banfield J.F."/>
        </authorList>
    </citation>
    <scope>NUCLEOTIDE SEQUENCE [LARGE SCALE GENOMIC DNA]</scope>
    <source>
        <strain evidence="1">CG22_combo_CG10-13_8_21_14_all_39_9</strain>
    </source>
</reference>
<evidence type="ECO:0000313" key="2">
    <source>
        <dbReference type="Proteomes" id="UP000230159"/>
    </source>
</evidence>
<dbReference type="AlphaFoldDB" id="A0A2H0CZ53"/>